<name>A0A811URI2_CERCA</name>
<dbReference type="Proteomes" id="UP000606786">
    <property type="component" value="Unassembled WGS sequence"/>
</dbReference>
<proteinExistence type="predicted"/>
<gene>
    <name evidence="2" type="ORF">CCAP1982_LOCUS10036</name>
</gene>
<dbReference type="AlphaFoldDB" id="A0A811URI2"/>
<dbReference type="EMBL" id="CAJHJT010000023">
    <property type="protein sequence ID" value="CAD7001540.1"/>
    <property type="molecule type" value="Genomic_DNA"/>
</dbReference>
<organism evidence="2 3">
    <name type="scientific">Ceratitis capitata</name>
    <name type="common">Mediterranean fruit fly</name>
    <name type="synonym">Tephritis capitata</name>
    <dbReference type="NCBI Taxonomy" id="7213"/>
    <lineage>
        <taxon>Eukaryota</taxon>
        <taxon>Metazoa</taxon>
        <taxon>Ecdysozoa</taxon>
        <taxon>Arthropoda</taxon>
        <taxon>Hexapoda</taxon>
        <taxon>Insecta</taxon>
        <taxon>Pterygota</taxon>
        <taxon>Neoptera</taxon>
        <taxon>Endopterygota</taxon>
        <taxon>Diptera</taxon>
        <taxon>Brachycera</taxon>
        <taxon>Muscomorpha</taxon>
        <taxon>Tephritoidea</taxon>
        <taxon>Tephritidae</taxon>
        <taxon>Ceratitis</taxon>
        <taxon>Ceratitis</taxon>
    </lineage>
</organism>
<evidence type="ECO:0000313" key="3">
    <source>
        <dbReference type="Proteomes" id="UP000606786"/>
    </source>
</evidence>
<keyword evidence="3" id="KW-1185">Reference proteome</keyword>
<protein>
    <submittedName>
        <fullName evidence="2">(Mediterranean fruit fly) hypothetical protein</fullName>
    </submittedName>
</protein>
<accession>A0A811URI2</accession>
<comment type="caution">
    <text evidence="2">The sequence shown here is derived from an EMBL/GenBank/DDBJ whole genome shotgun (WGS) entry which is preliminary data.</text>
</comment>
<evidence type="ECO:0000313" key="2">
    <source>
        <dbReference type="EMBL" id="CAD7001540.1"/>
    </source>
</evidence>
<sequence>MESVRTRAVNYVKRPKPQEIGKRPQNTSMVNHPPQKVQINFHINSDEVTEDPYYDQYSNSQYTSYDFEET</sequence>
<reference evidence="2" key="1">
    <citation type="submission" date="2020-11" db="EMBL/GenBank/DDBJ databases">
        <authorList>
            <person name="Whitehead M."/>
        </authorList>
    </citation>
    <scope>NUCLEOTIDE SEQUENCE</scope>
    <source>
        <strain evidence="2">EGII</strain>
    </source>
</reference>
<feature type="region of interest" description="Disordered" evidence="1">
    <location>
        <begin position="46"/>
        <end position="70"/>
    </location>
</feature>
<feature type="non-terminal residue" evidence="2">
    <location>
        <position position="70"/>
    </location>
</feature>
<evidence type="ECO:0000256" key="1">
    <source>
        <dbReference type="SAM" id="MobiDB-lite"/>
    </source>
</evidence>